<name>A0A6J8AE20_MYTCO</name>
<dbReference type="Gene3D" id="3.40.20.10">
    <property type="entry name" value="Severin"/>
    <property type="match status" value="6"/>
</dbReference>
<dbReference type="Pfam" id="PF00626">
    <property type="entry name" value="Gelsolin"/>
    <property type="match status" value="2"/>
</dbReference>
<dbReference type="GO" id="GO:0051016">
    <property type="term" value="P:barbed-end actin filament capping"/>
    <property type="evidence" value="ECO:0007669"/>
    <property type="project" value="TreeGrafter"/>
</dbReference>
<dbReference type="GO" id="GO:0051015">
    <property type="term" value="F:actin filament binding"/>
    <property type="evidence" value="ECO:0007669"/>
    <property type="project" value="InterPro"/>
</dbReference>
<sequence>MKYSVLTSSTPSYQANQPPTIKTPTPVPDRPSSRPKSGRLSSSLRHHEIDDKRVIARSPTFVSERTYTAFARGKRPSTSRTLTSVQSSNYKDGKISQNGVRTSFKMDKHITEAAPAMEPAFLEVTKEIAGQYVWRLEGRSRVVELEEQHHGFFHEGSVYIVLKVDSNENVHLHYWFGKLSSENDRKLIEEKAHELDRIVHHAHVFTRETQHHESICFLRNFNDGIIYIEGRPKTALSRATVYAKRMYIIDGRKFVRATCVEPSADLLDNNLACILDGFPRIYVWIGQNCPYTTRLKAIQIAKKIRNQQRKEVSHIVIIDEKDVSMNTAFIKKLHNGENLPPKEETINNFNAKIDVENIVLHRVAGERVMYDMPEASKRPLNQRYLVKRDSYLLDTGPESPLYVWVGSQTNENAVMNGIKRGKSFNEHKSYPSHQAICRIMEDHEPITFRKIFNDWRDKDTKHRQLTKKYSIGNIERALFSTKDNRTVAKLDELWSEDLMTDIVPNNEIWRVGPNQLYEIPWNEHGIFNNGSCYIVLNQVKGNSKSLYVMYFWLGSKSSNELQEKTLKHVLSKDTDLQHQCIIVRVLDGKEPTHFMNVLQNSIIIHDCDLKDSSQFSTQMFRVREIVNGNMRVLQVVPNRSSLNSSASFLIMSKEECFLWYGKKSGGPEREYTKSMLEFLNPSKMFDFEVVLEGRENNRLQELLGANCEYPLEFPKPILERRQPNLVLCHHTNSISFEDIVNFQKEDLTSEDIYFLDSFDQIFIWIGQNIDEDVRQQLLHLPQKYIEEDTAGRCIADISLWIISQNHEPETFIKHFRDWCNTSYGGHDVYTLTRKRIRQENAVIDIDQEMVDRSYMKYSKYAYRELIKKEPTEEVDRSHKEFHLTERHFKEVMKMGRPEFYRLPLWKQEQCIKSARLGHYETSDNPLHIRCLSPE</sequence>
<evidence type="ECO:0000259" key="4">
    <source>
        <dbReference type="PROSITE" id="PS51089"/>
    </source>
</evidence>
<dbReference type="InterPro" id="IPR003128">
    <property type="entry name" value="Villin_headpiece"/>
</dbReference>
<dbReference type="PANTHER" id="PTHR11977">
    <property type="entry name" value="VILLIN"/>
    <property type="match status" value="1"/>
</dbReference>
<evidence type="ECO:0000256" key="2">
    <source>
        <dbReference type="ARBA" id="ARBA00022737"/>
    </source>
</evidence>
<dbReference type="GO" id="GO:0015629">
    <property type="term" value="C:actin cytoskeleton"/>
    <property type="evidence" value="ECO:0007669"/>
    <property type="project" value="TreeGrafter"/>
</dbReference>
<dbReference type="InterPro" id="IPR007122">
    <property type="entry name" value="Villin/Gelsolin"/>
</dbReference>
<feature type="region of interest" description="Disordered" evidence="3">
    <location>
        <begin position="1"/>
        <end position="50"/>
    </location>
</feature>
<keyword evidence="2" id="KW-0677">Repeat</keyword>
<keyword evidence="6" id="KW-1185">Reference proteome</keyword>
<accession>A0A6J8AE20</accession>
<organism evidence="5 6">
    <name type="scientific">Mytilus coruscus</name>
    <name type="common">Sea mussel</name>
    <dbReference type="NCBI Taxonomy" id="42192"/>
    <lineage>
        <taxon>Eukaryota</taxon>
        <taxon>Metazoa</taxon>
        <taxon>Spiralia</taxon>
        <taxon>Lophotrochozoa</taxon>
        <taxon>Mollusca</taxon>
        <taxon>Bivalvia</taxon>
        <taxon>Autobranchia</taxon>
        <taxon>Pteriomorphia</taxon>
        <taxon>Mytilida</taxon>
        <taxon>Mytiloidea</taxon>
        <taxon>Mytilidae</taxon>
        <taxon>Mytilinae</taxon>
        <taxon>Mytilus</taxon>
    </lineage>
</organism>
<dbReference type="SMART" id="SM00153">
    <property type="entry name" value="VHP"/>
    <property type="match status" value="1"/>
</dbReference>
<dbReference type="GO" id="GO:0005546">
    <property type="term" value="F:phosphatidylinositol-4,5-bisphosphate binding"/>
    <property type="evidence" value="ECO:0007669"/>
    <property type="project" value="TreeGrafter"/>
</dbReference>
<dbReference type="SMART" id="SM00262">
    <property type="entry name" value="GEL"/>
    <property type="match status" value="6"/>
</dbReference>
<comment type="similarity">
    <text evidence="1">Belongs to the villin/gelsolin family.</text>
</comment>
<feature type="domain" description="HP" evidence="4">
    <location>
        <begin position="854"/>
        <end position="917"/>
    </location>
</feature>
<proteinExistence type="inferred from homology"/>
<dbReference type="SUPFAM" id="SSF47050">
    <property type="entry name" value="VHP, Villin headpiece domain"/>
    <property type="match status" value="1"/>
</dbReference>
<gene>
    <name evidence="5" type="ORF">MCOR_6672</name>
</gene>
<dbReference type="InterPro" id="IPR036886">
    <property type="entry name" value="Villin_headpiece_dom_sf"/>
</dbReference>
<feature type="compositionally biased region" description="Low complexity" evidence="3">
    <location>
        <begin position="34"/>
        <end position="43"/>
    </location>
</feature>
<reference evidence="5 6" key="1">
    <citation type="submission" date="2020-06" db="EMBL/GenBank/DDBJ databases">
        <authorList>
            <person name="Li R."/>
            <person name="Bekaert M."/>
        </authorList>
    </citation>
    <scope>NUCLEOTIDE SEQUENCE [LARGE SCALE GENOMIC DNA]</scope>
    <source>
        <strain evidence="6">wild</strain>
    </source>
</reference>
<evidence type="ECO:0000256" key="3">
    <source>
        <dbReference type="SAM" id="MobiDB-lite"/>
    </source>
</evidence>
<dbReference type="GO" id="GO:0005737">
    <property type="term" value="C:cytoplasm"/>
    <property type="evidence" value="ECO:0007669"/>
    <property type="project" value="TreeGrafter"/>
</dbReference>
<dbReference type="SUPFAM" id="SSF55753">
    <property type="entry name" value="Actin depolymerizing proteins"/>
    <property type="match status" value="6"/>
</dbReference>
<dbReference type="Proteomes" id="UP000507470">
    <property type="component" value="Unassembled WGS sequence"/>
</dbReference>
<dbReference type="EMBL" id="CACVKT020001230">
    <property type="protein sequence ID" value="CAC5366329.1"/>
    <property type="molecule type" value="Genomic_DNA"/>
</dbReference>
<dbReference type="Pfam" id="PF02209">
    <property type="entry name" value="VHP"/>
    <property type="match status" value="1"/>
</dbReference>
<dbReference type="OrthoDB" id="6375767at2759"/>
<evidence type="ECO:0000313" key="5">
    <source>
        <dbReference type="EMBL" id="CAC5366329.1"/>
    </source>
</evidence>
<protein>
    <submittedName>
        <fullName evidence="5">AVIL</fullName>
    </submittedName>
</protein>
<dbReference type="AlphaFoldDB" id="A0A6J8AE20"/>
<dbReference type="GO" id="GO:0008154">
    <property type="term" value="P:actin polymerization or depolymerization"/>
    <property type="evidence" value="ECO:0007669"/>
    <property type="project" value="TreeGrafter"/>
</dbReference>
<evidence type="ECO:0000313" key="6">
    <source>
        <dbReference type="Proteomes" id="UP000507470"/>
    </source>
</evidence>
<evidence type="ECO:0000256" key="1">
    <source>
        <dbReference type="ARBA" id="ARBA00008418"/>
    </source>
</evidence>
<dbReference type="PANTHER" id="PTHR11977:SF51">
    <property type="entry name" value="PROTEIN FLIGHTLESS-1 HOMOLOG"/>
    <property type="match status" value="1"/>
</dbReference>
<dbReference type="GO" id="GO:0051014">
    <property type="term" value="P:actin filament severing"/>
    <property type="evidence" value="ECO:0007669"/>
    <property type="project" value="TreeGrafter"/>
</dbReference>
<dbReference type="PRINTS" id="PR00597">
    <property type="entry name" value="GELSOLIN"/>
</dbReference>
<dbReference type="PROSITE" id="PS51089">
    <property type="entry name" value="HP"/>
    <property type="match status" value="1"/>
</dbReference>
<feature type="compositionally biased region" description="Polar residues" evidence="3">
    <location>
        <begin position="1"/>
        <end position="23"/>
    </location>
</feature>
<dbReference type="InterPro" id="IPR007123">
    <property type="entry name" value="Gelsolin-like_dom"/>
</dbReference>
<dbReference type="InterPro" id="IPR029006">
    <property type="entry name" value="ADF-H/Gelsolin-like_dom_sf"/>
</dbReference>
<dbReference type="Gene3D" id="1.10.950.10">
    <property type="entry name" value="Villin headpiece domain"/>
    <property type="match status" value="1"/>
</dbReference>